<name>A0A0C9QD40_LACPA</name>
<dbReference type="PANTHER" id="PTHR46211">
    <property type="entry name" value="GLYCEROPHOSPHORYL DIESTER PHOSPHODIESTERASE"/>
    <property type="match status" value="1"/>
</dbReference>
<feature type="transmembrane region" description="Helical" evidence="1">
    <location>
        <begin position="260"/>
        <end position="288"/>
    </location>
</feature>
<dbReference type="Pfam" id="PF10110">
    <property type="entry name" value="GPDPase_memb"/>
    <property type="match status" value="1"/>
</dbReference>
<feature type="transmembrane region" description="Helical" evidence="1">
    <location>
        <begin position="23"/>
        <end position="45"/>
    </location>
</feature>
<dbReference type="GO" id="GO:0008081">
    <property type="term" value="F:phosphoric diester hydrolase activity"/>
    <property type="evidence" value="ECO:0007669"/>
    <property type="project" value="InterPro"/>
</dbReference>
<evidence type="ECO:0000313" key="4">
    <source>
        <dbReference type="Proteomes" id="UP000032552"/>
    </source>
</evidence>
<dbReference type="EMBL" id="BAYM01000246">
    <property type="protein sequence ID" value="GAN37682.1"/>
    <property type="molecule type" value="Genomic_DNA"/>
</dbReference>
<comment type="caution">
    <text evidence="3">The sequence shown here is derived from an EMBL/GenBank/DDBJ whole genome shotgun (WGS) entry which is preliminary data.</text>
</comment>
<protein>
    <submittedName>
        <fullName evidence="3">Glycerophosphoryl diester phosphodiesterase</fullName>
    </submittedName>
</protein>
<dbReference type="InterPro" id="IPR018476">
    <property type="entry name" value="GlyceroP-diester-Pdiesterase_M"/>
</dbReference>
<accession>A0A0C9QD40</accession>
<feature type="transmembrane region" description="Helical" evidence="1">
    <location>
        <begin position="170"/>
        <end position="190"/>
    </location>
</feature>
<evidence type="ECO:0000256" key="1">
    <source>
        <dbReference type="SAM" id="Phobius"/>
    </source>
</evidence>
<feature type="transmembrane region" description="Helical" evidence="1">
    <location>
        <begin position="225"/>
        <end position="248"/>
    </location>
</feature>
<proteinExistence type="predicted"/>
<dbReference type="Pfam" id="PF03009">
    <property type="entry name" value="GDPD"/>
    <property type="match status" value="1"/>
</dbReference>
<evidence type="ECO:0000313" key="3">
    <source>
        <dbReference type="EMBL" id="GAN37682.1"/>
    </source>
</evidence>
<dbReference type="InterPro" id="IPR030395">
    <property type="entry name" value="GP_PDE_dom"/>
</dbReference>
<dbReference type="AlphaFoldDB" id="A0A0C9QD40"/>
<dbReference type="InterPro" id="IPR017946">
    <property type="entry name" value="PLC-like_Pdiesterase_TIM-brl"/>
</dbReference>
<feature type="domain" description="GP-PDE" evidence="2">
    <location>
        <begin position="350"/>
        <end position="578"/>
    </location>
</feature>
<keyword evidence="1" id="KW-0812">Transmembrane</keyword>
<dbReference type="Gene3D" id="3.20.20.190">
    <property type="entry name" value="Phosphatidylinositol (PI) phosphodiesterase"/>
    <property type="match status" value="1"/>
</dbReference>
<keyword evidence="1" id="KW-1133">Transmembrane helix</keyword>
<keyword evidence="1" id="KW-0472">Membrane</keyword>
<dbReference type="Proteomes" id="UP000032552">
    <property type="component" value="Unassembled WGS sequence"/>
</dbReference>
<dbReference type="GO" id="GO:0006629">
    <property type="term" value="P:lipid metabolic process"/>
    <property type="evidence" value="ECO:0007669"/>
    <property type="project" value="InterPro"/>
</dbReference>
<feature type="transmembrane region" description="Helical" evidence="1">
    <location>
        <begin position="76"/>
        <end position="102"/>
    </location>
</feature>
<dbReference type="PANTHER" id="PTHR46211:SF8">
    <property type="entry name" value="PHOSPHODIESTERASE"/>
    <property type="match status" value="1"/>
</dbReference>
<dbReference type="SUPFAM" id="SSF51695">
    <property type="entry name" value="PLC-like phosphodiesterases"/>
    <property type="match status" value="1"/>
</dbReference>
<feature type="transmembrane region" description="Helical" evidence="1">
    <location>
        <begin position="132"/>
        <end position="150"/>
    </location>
</feature>
<sequence length="604" mass="68509">MTNEKMKVWAYFKHNAGDFSRHWGAYIMLISVTNLFIGLAVIPFFNFAAQQTLRIGHVPYITLTNLGQILTHDPGVAAVLTLLGLLLLLFVYWQFTFLILGIQNIHRQTRLSFFQLAIATLKKTRRLTPTTIAVLIAYFVLIFPFSSVVFKTSLLAKLTIPDFIVDFIFARWYLGLLVIALYMMGTWLAVRLLPLLPALILSETPPRKAVAKTWRMTRGQTWRTLLAVLLIFIPVAVLTTLLTIGLYLLQSYLDSHWEHWALLGATINLGVLQVVMLLLTVFFTVMLYQLGTSQAETFQLIPNQDLIARVPKRRRNLLFRIGAVGLIALVIGGSSLFYYAYLTGALASQPLTISHRGVDDGNGVQNTIPALQATAKEKPDYVEMDLHETKDHQFVVMHDENLKDLTGVDAKPHQLTLSEMTKLTARENGHTAKVASFDQYLAAAERLHQKLLIEIKTTPEDSPQMMNHFIQLYGQRLLADHDQLHSLDYQVVTTMRKRVPKLKTFFILPYTLVFPETPASGYTLETTTLAMRVIDEAHNRDQKVYAWTVNDSDDMEKVAFMDADGIITDQLGELKTTLYQMNHHPSYADQILQYLTSFSDDAEN</sequence>
<gene>
    <name evidence="3" type="ORF">LC0644_2271</name>
</gene>
<dbReference type="CDD" id="cd08579">
    <property type="entry name" value="GDPD_memb_like"/>
    <property type="match status" value="1"/>
</dbReference>
<reference evidence="4" key="1">
    <citation type="submission" date="2014-05" db="EMBL/GenBank/DDBJ databases">
        <title>Whole genome sequencing of Lactobacillus casei NRIC0644.</title>
        <authorList>
            <person name="Atarashi H."/>
            <person name="Yoshida Y."/>
            <person name="Fujimura S."/>
            <person name="Tanaka N."/>
            <person name="Shiwa Y."/>
            <person name="Yoshikawa H."/>
            <person name="Okada S."/>
            <person name="Nakagawa J."/>
        </authorList>
    </citation>
    <scope>NUCLEOTIDE SEQUENCE [LARGE SCALE GENOMIC DNA]</scope>
    <source>
        <strain evidence="4">NRIC0644</strain>
    </source>
</reference>
<feature type="transmembrane region" description="Helical" evidence="1">
    <location>
        <begin position="317"/>
        <end position="341"/>
    </location>
</feature>
<dbReference type="PROSITE" id="PS51704">
    <property type="entry name" value="GP_PDE"/>
    <property type="match status" value="1"/>
</dbReference>
<organism evidence="3 4">
    <name type="scientific">Lacticaseibacillus paracasei NRIC 0644</name>
    <dbReference type="NCBI Taxonomy" id="1435038"/>
    <lineage>
        <taxon>Bacteria</taxon>
        <taxon>Bacillati</taxon>
        <taxon>Bacillota</taxon>
        <taxon>Bacilli</taxon>
        <taxon>Lactobacillales</taxon>
        <taxon>Lactobacillaceae</taxon>
        <taxon>Lacticaseibacillus</taxon>
    </lineage>
</organism>
<dbReference type="RefSeq" id="WP_016370538.1">
    <property type="nucleotide sequence ID" value="NZ_BAYM01000246.1"/>
</dbReference>
<evidence type="ECO:0000259" key="2">
    <source>
        <dbReference type="PROSITE" id="PS51704"/>
    </source>
</evidence>